<gene>
    <name evidence="1" type="ORF">UFOPK2350_01160</name>
</gene>
<dbReference type="EMBL" id="CAEZXE010000103">
    <property type="protein sequence ID" value="CAB4683160.1"/>
    <property type="molecule type" value="Genomic_DNA"/>
</dbReference>
<proteinExistence type="predicted"/>
<protein>
    <submittedName>
        <fullName evidence="1">Unannotated protein</fullName>
    </submittedName>
</protein>
<evidence type="ECO:0000313" key="1">
    <source>
        <dbReference type="EMBL" id="CAB4683160.1"/>
    </source>
</evidence>
<accession>A0A6J6N9A8</accession>
<organism evidence="1">
    <name type="scientific">freshwater metagenome</name>
    <dbReference type="NCBI Taxonomy" id="449393"/>
    <lineage>
        <taxon>unclassified sequences</taxon>
        <taxon>metagenomes</taxon>
        <taxon>ecological metagenomes</taxon>
    </lineage>
</organism>
<name>A0A6J6N9A8_9ZZZZ</name>
<sequence>MNVAFDANRTQSCDPHITEPLGGKAHIVVPKRIGSTDHDIDPKLRTRVEEYRPSPALAIEDINVESFCCIEVDVLNRLC</sequence>
<dbReference type="AlphaFoldDB" id="A0A6J6N9A8"/>
<reference evidence="1" key="1">
    <citation type="submission" date="2020-05" db="EMBL/GenBank/DDBJ databases">
        <authorList>
            <person name="Chiriac C."/>
            <person name="Salcher M."/>
            <person name="Ghai R."/>
            <person name="Kavagutti S V."/>
        </authorList>
    </citation>
    <scope>NUCLEOTIDE SEQUENCE</scope>
</reference>